<evidence type="ECO:0000313" key="2">
    <source>
        <dbReference type="EMBL" id="ALN78395.1"/>
    </source>
</evidence>
<name>A0A0S2F4E3_LYSAN</name>
<dbReference type="PANTHER" id="PTHR34129:SF1">
    <property type="entry name" value="DUF952 DOMAIN-CONTAINING PROTEIN"/>
    <property type="match status" value="1"/>
</dbReference>
<proteinExistence type="predicted"/>
<dbReference type="Pfam" id="PF06108">
    <property type="entry name" value="DUF952"/>
    <property type="match status" value="1"/>
</dbReference>
<dbReference type="PATRIC" id="fig|84531.8.peg.237"/>
<protein>
    <recommendedName>
        <fullName evidence="4">DUF952 domain-containing protein</fullName>
    </recommendedName>
</protein>
<gene>
    <name evidence="2" type="ORF">LA76x_0233</name>
</gene>
<accession>A0A0S2F4E3</accession>
<dbReference type="AlphaFoldDB" id="A0A0S2F4E3"/>
<dbReference type="PANTHER" id="PTHR34129">
    <property type="entry name" value="BLR1139 PROTEIN"/>
    <property type="match status" value="1"/>
</dbReference>
<dbReference type="RefSeq" id="WP_082647610.1">
    <property type="nucleotide sequence ID" value="NZ_CP011129.1"/>
</dbReference>
<evidence type="ECO:0000313" key="3">
    <source>
        <dbReference type="Proteomes" id="UP000060787"/>
    </source>
</evidence>
<dbReference type="EMBL" id="CP011129">
    <property type="protein sequence ID" value="ALN78395.1"/>
    <property type="molecule type" value="Genomic_DNA"/>
</dbReference>
<organism evidence="2 3">
    <name type="scientific">Lysobacter antibioticus</name>
    <dbReference type="NCBI Taxonomy" id="84531"/>
    <lineage>
        <taxon>Bacteria</taxon>
        <taxon>Pseudomonadati</taxon>
        <taxon>Pseudomonadota</taxon>
        <taxon>Gammaproteobacteria</taxon>
        <taxon>Lysobacterales</taxon>
        <taxon>Lysobacteraceae</taxon>
        <taxon>Lysobacter</taxon>
    </lineage>
</organism>
<reference evidence="2 3" key="1">
    <citation type="journal article" date="2015" name="BMC Genomics">
        <title>Comparative genomics and metabolic profiling of the genus Lysobacter.</title>
        <authorList>
            <person name="de Bruijn I."/>
            <person name="Cheng X."/>
            <person name="de Jager V."/>
            <person name="Exposito R.G."/>
            <person name="Watrous J."/>
            <person name="Patel N."/>
            <person name="Postma J."/>
            <person name="Dorrestein P.C."/>
            <person name="Kobayashi D."/>
            <person name="Raaijmakers J.M."/>
        </authorList>
    </citation>
    <scope>NUCLEOTIDE SEQUENCE [LARGE SCALE GENOMIC DNA]</scope>
    <source>
        <strain evidence="2 3">76</strain>
    </source>
</reference>
<dbReference type="Proteomes" id="UP000060787">
    <property type="component" value="Chromosome"/>
</dbReference>
<dbReference type="KEGG" id="lab:LA76x_0233"/>
<dbReference type="Gene3D" id="3.20.170.20">
    <property type="entry name" value="Protein of unknown function DUF952"/>
    <property type="match status" value="1"/>
</dbReference>
<dbReference type="InterPro" id="IPR009297">
    <property type="entry name" value="DUF952"/>
</dbReference>
<dbReference type="STRING" id="84531.LA76x_0233"/>
<sequence length="140" mass="15076">MSSIDRDAAPEHGAATVSGADERKPAARAEFAGTHPRPDTIFHFATPADWQRAQASGAYAPDGWTREGFVHCATLAQLDGVIERHQRGRGALLRLSIDAAALGAALRYDWSERSGDYFPHVYAPIPLDAVRAVEPFAAPP</sequence>
<dbReference type="SUPFAM" id="SSF56399">
    <property type="entry name" value="ADP-ribosylation"/>
    <property type="match status" value="1"/>
</dbReference>
<keyword evidence="3" id="KW-1185">Reference proteome</keyword>
<evidence type="ECO:0000256" key="1">
    <source>
        <dbReference type="SAM" id="MobiDB-lite"/>
    </source>
</evidence>
<evidence type="ECO:0008006" key="4">
    <source>
        <dbReference type="Google" id="ProtNLM"/>
    </source>
</evidence>
<feature type="compositionally biased region" description="Basic and acidic residues" evidence="1">
    <location>
        <begin position="1"/>
        <end position="10"/>
    </location>
</feature>
<feature type="region of interest" description="Disordered" evidence="1">
    <location>
        <begin position="1"/>
        <end position="24"/>
    </location>
</feature>